<dbReference type="EMBL" id="HBFS01019727">
    <property type="protein sequence ID" value="CAD8919993.1"/>
    <property type="molecule type" value="Transcribed_RNA"/>
</dbReference>
<feature type="region of interest" description="Disordered" evidence="1">
    <location>
        <begin position="63"/>
        <end position="124"/>
    </location>
</feature>
<feature type="compositionally biased region" description="Basic and acidic residues" evidence="1">
    <location>
        <begin position="12"/>
        <end position="44"/>
    </location>
</feature>
<feature type="region of interest" description="Disordered" evidence="1">
    <location>
        <begin position="1"/>
        <end position="44"/>
    </location>
</feature>
<organism evidence="2">
    <name type="scientific">Bicosoecida sp. CB-2014</name>
    <dbReference type="NCBI Taxonomy" id="1486930"/>
    <lineage>
        <taxon>Eukaryota</taxon>
        <taxon>Sar</taxon>
        <taxon>Stramenopiles</taxon>
        <taxon>Bigyra</taxon>
        <taxon>Opalozoa</taxon>
        <taxon>Bicosoecida</taxon>
    </lineage>
</organism>
<dbReference type="AlphaFoldDB" id="A0A7S1CIB1"/>
<proteinExistence type="predicted"/>
<reference evidence="2" key="1">
    <citation type="submission" date="2021-01" db="EMBL/GenBank/DDBJ databases">
        <authorList>
            <person name="Corre E."/>
            <person name="Pelletier E."/>
            <person name="Niang G."/>
            <person name="Scheremetjew M."/>
            <person name="Finn R."/>
            <person name="Kale V."/>
            <person name="Holt S."/>
            <person name="Cochrane G."/>
            <person name="Meng A."/>
            <person name="Brown T."/>
            <person name="Cohen L."/>
        </authorList>
    </citation>
    <scope>NUCLEOTIDE SEQUENCE</scope>
    <source>
        <strain evidence="2">Ms1</strain>
    </source>
</reference>
<evidence type="ECO:0000313" key="2">
    <source>
        <dbReference type="EMBL" id="CAD8919993.1"/>
    </source>
</evidence>
<sequence>MLVAPLAALVGRGDDPPPRRDPRGVRTGDRSGRREEPDTGDRGARELRALGARGGVEAAMCASHAGRNADAGVSMDDDGSKRRRRPCRAPPTSLKMRRARSPAAHALFPPNPAPSAAVCEAAHA</sequence>
<evidence type="ECO:0000256" key="1">
    <source>
        <dbReference type="SAM" id="MobiDB-lite"/>
    </source>
</evidence>
<gene>
    <name evidence="2" type="ORF">BSP0115_LOCUS13255</name>
</gene>
<protein>
    <submittedName>
        <fullName evidence="2">Uncharacterized protein</fullName>
    </submittedName>
</protein>
<name>A0A7S1CIB1_9STRA</name>
<accession>A0A7S1CIB1</accession>